<feature type="transmembrane region" description="Helical" evidence="2">
    <location>
        <begin position="62"/>
        <end position="85"/>
    </location>
</feature>
<keyword evidence="2" id="KW-0812">Transmembrane</keyword>
<feature type="compositionally biased region" description="Low complexity" evidence="1">
    <location>
        <begin position="107"/>
        <end position="130"/>
    </location>
</feature>
<organism evidence="3 4">
    <name type="scientific">Quadrisphaera granulorum</name>
    <dbReference type="NCBI Taxonomy" id="317664"/>
    <lineage>
        <taxon>Bacteria</taxon>
        <taxon>Bacillati</taxon>
        <taxon>Actinomycetota</taxon>
        <taxon>Actinomycetes</taxon>
        <taxon>Kineosporiales</taxon>
        <taxon>Kineosporiaceae</taxon>
        <taxon>Quadrisphaera</taxon>
    </lineage>
</organism>
<evidence type="ECO:0000256" key="2">
    <source>
        <dbReference type="SAM" id="Phobius"/>
    </source>
</evidence>
<reference evidence="3 4" key="1">
    <citation type="submission" date="2018-03" db="EMBL/GenBank/DDBJ databases">
        <title>Genomic Encyclopedia of Archaeal and Bacterial Type Strains, Phase II (KMG-II): from individual species to whole genera.</title>
        <authorList>
            <person name="Goeker M."/>
        </authorList>
    </citation>
    <scope>NUCLEOTIDE SEQUENCE [LARGE SCALE GENOMIC DNA]</scope>
    <source>
        <strain evidence="3 4">DSM 44889</strain>
    </source>
</reference>
<dbReference type="EMBL" id="QGDQ01000019">
    <property type="protein sequence ID" value="PWJ52529.1"/>
    <property type="molecule type" value="Genomic_DNA"/>
</dbReference>
<dbReference type="Proteomes" id="UP000245469">
    <property type="component" value="Unassembled WGS sequence"/>
</dbReference>
<evidence type="ECO:0000313" key="3">
    <source>
        <dbReference type="EMBL" id="PWJ52529.1"/>
    </source>
</evidence>
<gene>
    <name evidence="3" type="ORF">BXY45_11921</name>
</gene>
<dbReference type="RefSeq" id="WP_109775244.1">
    <property type="nucleotide sequence ID" value="NZ_QGDQ01000019.1"/>
</dbReference>
<accession>A0A316A4Q5</accession>
<keyword evidence="2" id="KW-1133">Transmembrane helix</keyword>
<proteinExistence type="predicted"/>
<evidence type="ECO:0000256" key="1">
    <source>
        <dbReference type="SAM" id="MobiDB-lite"/>
    </source>
</evidence>
<feature type="region of interest" description="Disordered" evidence="1">
    <location>
        <begin position="96"/>
        <end position="150"/>
    </location>
</feature>
<comment type="caution">
    <text evidence="3">The sequence shown here is derived from an EMBL/GenBank/DDBJ whole genome shotgun (WGS) entry which is preliminary data.</text>
</comment>
<keyword evidence="4" id="KW-1185">Reference proteome</keyword>
<name>A0A316A4Q5_9ACTN</name>
<keyword evidence="2" id="KW-0472">Membrane</keyword>
<protein>
    <submittedName>
        <fullName evidence="3">Uncharacterized protein</fullName>
    </submittedName>
</protein>
<evidence type="ECO:0000313" key="4">
    <source>
        <dbReference type="Proteomes" id="UP000245469"/>
    </source>
</evidence>
<dbReference type="AlphaFoldDB" id="A0A316A4Q5"/>
<sequence length="336" mass="35305">MTTNCGDRPEVDITDLLRLAADVEPQDRDPVASVLVRSHHSQHRLKGLGPAHGPRRRIQRTLLWSAAGLAAAAAVVGVIVASPGLSSHSRDSFVVRPAPAPGISQEPSPETFTPTTAPTTASTPRPGAAPFPNSRTSTWPDPALTILTIPEGSPPAITADDQQMARSIAQSTGQDYNRLLELIRYQDSFSALVEQVEADYPQQYSASSGATYDGQPAWIAMTGTVPEQLIQAAQRLAQPVQLRGGAALSAADALTVQAAALETFDDLVQPADDRAGEFDATTAHLRVGYLPGPTGLRADSETAQRMQQAVNAQLGRSVPLTITFVPGGAGQSTSAP</sequence>